<keyword evidence="1 3" id="KW-0456">Lyase</keyword>
<evidence type="ECO:0000313" key="6">
    <source>
        <dbReference type="Proteomes" id="UP000198828"/>
    </source>
</evidence>
<dbReference type="NCBIfam" id="TIGR00274">
    <property type="entry name" value="N-acetylmuramic acid 6-phosphate etherase"/>
    <property type="match status" value="1"/>
</dbReference>
<dbReference type="UniPathway" id="UPA00342"/>
<evidence type="ECO:0000313" key="5">
    <source>
        <dbReference type="EMBL" id="SDW07831.1"/>
    </source>
</evidence>
<protein>
    <recommendedName>
        <fullName evidence="3">N-acetylmuramic acid 6-phosphate etherase</fullName>
        <shortName evidence="3">MurNAc-6-P etherase</shortName>
        <ecNumber evidence="3">4.2.1.126</ecNumber>
    </recommendedName>
    <alternativeName>
        <fullName evidence="3">N-acetylmuramic acid 6-phosphate hydrolase</fullName>
    </alternativeName>
    <alternativeName>
        <fullName evidence="3">N-acetylmuramic acid 6-phosphate lyase</fullName>
    </alternativeName>
</protein>
<dbReference type="GO" id="GO:0046348">
    <property type="term" value="P:amino sugar catabolic process"/>
    <property type="evidence" value="ECO:0007669"/>
    <property type="project" value="InterPro"/>
</dbReference>
<dbReference type="AlphaFoldDB" id="A0A1H2QL05"/>
<dbReference type="InterPro" id="IPR046348">
    <property type="entry name" value="SIS_dom_sf"/>
</dbReference>
<proteinExistence type="inferred from homology"/>
<dbReference type="EC" id="4.2.1.126" evidence="3"/>
<feature type="active site" evidence="3">
    <location>
        <position position="115"/>
    </location>
</feature>
<evidence type="ECO:0000256" key="2">
    <source>
        <dbReference type="ARBA" id="ARBA00023277"/>
    </source>
</evidence>
<accession>A0A1H2QL05</accession>
<dbReference type="GO" id="GO:0009254">
    <property type="term" value="P:peptidoglycan turnover"/>
    <property type="evidence" value="ECO:0007669"/>
    <property type="project" value="TreeGrafter"/>
</dbReference>
<comment type="function">
    <text evidence="3">Specifically catalyzes the cleavage of the D-lactyl ether substituent of MurNAc 6-phosphate, producing GlcNAc 6-phosphate and D-lactate.</text>
</comment>
<dbReference type="FunFam" id="3.40.50.10490:FF:000014">
    <property type="entry name" value="N-acetylmuramic acid 6-phosphate etherase"/>
    <property type="match status" value="1"/>
</dbReference>
<comment type="pathway">
    <text evidence="3">Amino-sugar metabolism; N-acetylmuramate degradation.</text>
</comment>
<dbReference type="InterPro" id="IPR005486">
    <property type="entry name" value="Glucokinase_regulatory_CS"/>
</dbReference>
<dbReference type="NCBIfam" id="NF003915">
    <property type="entry name" value="PRK05441.1"/>
    <property type="match status" value="1"/>
</dbReference>
<dbReference type="HAMAP" id="MF_00068">
    <property type="entry name" value="MurQ"/>
    <property type="match status" value="1"/>
</dbReference>
<organism evidence="5 6">
    <name type="scientific">Tepidimicrobium xylanilyticum</name>
    <dbReference type="NCBI Taxonomy" id="1123352"/>
    <lineage>
        <taxon>Bacteria</taxon>
        <taxon>Bacillati</taxon>
        <taxon>Bacillota</taxon>
        <taxon>Tissierellia</taxon>
        <taxon>Tissierellales</taxon>
        <taxon>Tepidimicrobiaceae</taxon>
        <taxon>Tepidimicrobium</taxon>
    </lineage>
</organism>
<dbReference type="InterPro" id="IPR040190">
    <property type="entry name" value="MURQ/GCKR"/>
</dbReference>
<dbReference type="GO" id="GO:0016835">
    <property type="term" value="F:carbon-oxygen lyase activity"/>
    <property type="evidence" value="ECO:0007669"/>
    <property type="project" value="UniProtKB-UniRule"/>
</dbReference>
<dbReference type="PANTHER" id="PTHR10088:SF4">
    <property type="entry name" value="GLUCOKINASE REGULATORY PROTEIN"/>
    <property type="match status" value="1"/>
</dbReference>
<dbReference type="PROSITE" id="PS01272">
    <property type="entry name" value="GCKR"/>
    <property type="match status" value="1"/>
</dbReference>
<feature type="active site" description="Proton donor" evidence="3">
    <location>
        <position position="84"/>
    </location>
</feature>
<comment type="miscellaneous">
    <text evidence="3">A lyase-type mechanism (elimination/hydration) is suggested for the cleavage of the lactyl ether bond of MurNAc 6-phosphate, with the formation of an alpha,beta-unsaturated aldehyde intermediate with (E)-stereochemistry, followed by the syn addition of water to give product.</text>
</comment>
<dbReference type="RefSeq" id="WP_093749907.1">
    <property type="nucleotide sequence ID" value="NZ_FNNG01000001.1"/>
</dbReference>
<comment type="similarity">
    <text evidence="3">Belongs to the GCKR-like family. MurNAc-6-P etherase subfamily.</text>
</comment>
<dbReference type="OrthoDB" id="9813395at2"/>
<dbReference type="SUPFAM" id="SSF53697">
    <property type="entry name" value="SIS domain"/>
    <property type="match status" value="1"/>
</dbReference>
<dbReference type="GO" id="GO:0097367">
    <property type="term" value="F:carbohydrate derivative binding"/>
    <property type="evidence" value="ECO:0007669"/>
    <property type="project" value="InterPro"/>
</dbReference>
<dbReference type="Proteomes" id="UP000198828">
    <property type="component" value="Unassembled WGS sequence"/>
</dbReference>
<reference evidence="5 6" key="1">
    <citation type="submission" date="2016-10" db="EMBL/GenBank/DDBJ databases">
        <authorList>
            <person name="de Groot N.N."/>
        </authorList>
    </citation>
    <scope>NUCLEOTIDE SEQUENCE [LARGE SCALE GENOMIC DNA]</scope>
    <source>
        <strain evidence="5 6">DSM 23310</strain>
    </source>
</reference>
<evidence type="ECO:0000259" key="4">
    <source>
        <dbReference type="PROSITE" id="PS51464"/>
    </source>
</evidence>
<evidence type="ECO:0000256" key="1">
    <source>
        <dbReference type="ARBA" id="ARBA00023239"/>
    </source>
</evidence>
<feature type="domain" description="SIS" evidence="4">
    <location>
        <begin position="56"/>
        <end position="219"/>
    </location>
</feature>
<dbReference type="Pfam" id="PF22645">
    <property type="entry name" value="GKRP_SIS_N"/>
    <property type="match status" value="1"/>
</dbReference>
<keyword evidence="2 3" id="KW-0119">Carbohydrate metabolism</keyword>
<dbReference type="InterPro" id="IPR001347">
    <property type="entry name" value="SIS_dom"/>
</dbReference>
<comment type="subunit">
    <text evidence="3">Homodimer.</text>
</comment>
<dbReference type="GO" id="GO:0016803">
    <property type="term" value="F:ether hydrolase activity"/>
    <property type="evidence" value="ECO:0007669"/>
    <property type="project" value="TreeGrafter"/>
</dbReference>
<dbReference type="Gene3D" id="3.40.50.10490">
    <property type="entry name" value="Glucose-6-phosphate isomerase like protein, domain 1"/>
    <property type="match status" value="2"/>
</dbReference>
<evidence type="ECO:0000256" key="3">
    <source>
        <dbReference type="HAMAP-Rule" id="MF_00068"/>
    </source>
</evidence>
<keyword evidence="6" id="KW-1185">Reference proteome</keyword>
<sequence length="297" mass="31639">MLDLSKMSTEQINERTQDLDILPIREALEIMNEEDQKVAIAVKKEIPQIEKAVKAVIETFNNSGRLIYVGAGTSGRLGVLDAVECPPTFGTPPEMVQGLIAGGEEAFVKAIEGAEDSMELGADDLKNIGLNSKDIVVGIAASGRTPYVKGALNYAKEIGCKTVAIACNKNSEIGAIADIAIEVVVGPEVLAGSTRLKAGTAQKLVLNMISTISMVGLGKAYKNLMVDVQLNNIKLQSRAENIVVVATGVDRKIARETLEKAGGSVKLAITMILLNCDREEAEKKLAEANGHIRKIIT</sequence>
<gene>
    <name evidence="3" type="primary">murQ</name>
    <name evidence="5" type="ORF">SAMN05660923_00173</name>
</gene>
<dbReference type="GO" id="GO:0097173">
    <property type="term" value="P:N-acetylmuramic acid catabolic process"/>
    <property type="evidence" value="ECO:0007669"/>
    <property type="project" value="UniProtKB-UniPathway"/>
</dbReference>
<comment type="catalytic activity">
    <reaction evidence="3">
        <text>N-acetyl-D-muramate 6-phosphate + H2O = N-acetyl-D-glucosamine 6-phosphate + (R)-lactate</text>
        <dbReference type="Rhea" id="RHEA:26410"/>
        <dbReference type="ChEBI" id="CHEBI:15377"/>
        <dbReference type="ChEBI" id="CHEBI:16004"/>
        <dbReference type="ChEBI" id="CHEBI:57513"/>
        <dbReference type="ChEBI" id="CHEBI:58722"/>
        <dbReference type="EC" id="4.2.1.126"/>
    </reaction>
</comment>
<dbReference type="PANTHER" id="PTHR10088">
    <property type="entry name" value="GLUCOKINASE REGULATORY PROTEIN"/>
    <property type="match status" value="1"/>
</dbReference>
<dbReference type="InterPro" id="IPR005488">
    <property type="entry name" value="Etherase_MurQ"/>
</dbReference>
<dbReference type="CDD" id="cd05007">
    <property type="entry name" value="SIS_Etherase"/>
    <property type="match status" value="1"/>
</dbReference>
<dbReference type="NCBIfam" id="NF009222">
    <property type="entry name" value="PRK12570.1"/>
    <property type="match status" value="1"/>
</dbReference>
<dbReference type="PROSITE" id="PS51464">
    <property type="entry name" value="SIS"/>
    <property type="match status" value="1"/>
</dbReference>
<name>A0A1H2QL05_9FIRM</name>
<dbReference type="EMBL" id="FNNG01000001">
    <property type="protein sequence ID" value="SDW07831.1"/>
    <property type="molecule type" value="Genomic_DNA"/>
</dbReference>
<dbReference type="Gene3D" id="1.10.8.1080">
    <property type="match status" value="1"/>
</dbReference>